<dbReference type="GO" id="GO:0006886">
    <property type="term" value="P:intracellular protein transport"/>
    <property type="evidence" value="ECO:0007669"/>
    <property type="project" value="TreeGrafter"/>
</dbReference>
<dbReference type="SMART" id="SM00320">
    <property type="entry name" value="WD40"/>
    <property type="match status" value="3"/>
</dbReference>
<dbReference type="SUPFAM" id="SSF101908">
    <property type="entry name" value="Putative isomerase YbhE"/>
    <property type="match status" value="1"/>
</dbReference>
<dbReference type="GO" id="GO:0030126">
    <property type="term" value="C:COPI vesicle coat"/>
    <property type="evidence" value="ECO:0007669"/>
    <property type="project" value="TreeGrafter"/>
</dbReference>
<dbReference type="Gramene" id="GBG90574">
    <property type="protein sequence ID" value="GBG90574"/>
    <property type="gene ID" value="CBR_g50917"/>
</dbReference>
<feature type="compositionally biased region" description="Polar residues" evidence="5">
    <location>
        <begin position="389"/>
        <end position="401"/>
    </location>
</feature>
<evidence type="ECO:0000256" key="4">
    <source>
        <dbReference type="SAM" id="Coils"/>
    </source>
</evidence>
<dbReference type="OrthoDB" id="10688016at2759"/>
<evidence type="ECO:0000256" key="3">
    <source>
        <dbReference type="PROSITE-ProRule" id="PRU00221"/>
    </source>
</evidence>
<evidence type="ECO:0000313" key="6">
    <source>
        <dbReference type="EMBL" id="GBG90574.1"/>
    </source>
</evidence>
<organism evidence="6 7">
    <name type="scientific">Chara braunii</name>
    <name type="common">Braun's stonewort</name>
    <dbReference type="NCBI Taxonomy" id="69332"/>
    <lineage>
        <taxon>Eukaryota</taxon>
        <taxon>Viridiplantae</taxon>
        <taxon>Streptophyta</taxon>
        <taxon>Charophyceae</taxon>
        <taxon>Charales</taxon>
        <taxon>Characeae</taxon>
        <taxon>Chara</taxon>
    </lineage>
</organism>
<dbReference type="GO" id="GO:0006890">
    <property type="term" value="P:retrograde vesicle-mediated transport, Golgi to endoplasmic reticulum"/>
    <property type="evidence" value="ECO:0007669"/>
    <property type="project" value="TreeGrafter"/>
</dbReference>
<dbReference type="PANTHER" id="PTHR19876">
    <property type="entry name" value="COATOMER"/>
    <property type="match status" value="1"/>
</dbReference>
<feature type="compositionally biased region" description="Polar residues" evidence="5">
    <location>
        <begin position="477"/>
        <end position="487"/>
    </location>
</feature>
<feature type="region of interest" description="Disordered" evidence="5">
    <location>
        <begin position="442"/>
        <end position="487"/>
    </location>
</feature>
<feature type="coiled-coil region" evidence="4">
    <location>
        <begin position="720"/>
        <end position="798"/>
    </location>
</feature>
<dbReference type="InterPro" id="IPR015943">
    <property type="entry name" value="WD40/YVTN_repeat-like_dom_sf"/>
</dbReference>
<keyword evidence="2" id="KW-0677">Repeat</keyword>
<dbReference type="Gene3D" id="2.130.10.10">
    <property type="entry name" value="YVTN repeat-like/Quinoprotein amine dehydrogenase"/>
    <property type="match status" value="1"/>
</dbReference>
<evidence type="ECO:0000256" key="2">
    <source>
        <dbReference type="ARBA" id="ARBA00022737"/>
    </source>
</evidence>
<dbReference type="InterPro" id="IPR050844">
    <property type="entry name" value="Coatomer_complex_subunit"/>
</dbReference>
<accession>A0A388M7L3</accession>
<gene>
    <name evidence="6" type="ORF">CBR_g50917</name>
</gene>
<keyword evidence="1 3" id="KW-0853">WD repeat</keyword>
<dbReference type="InterPro" id="IPR001680">
    <property type="entry name" value="WD40_rpt"/>
</dbReference>
<dbReference type="AlphaFoldDB" id="A0A388M7L3"/>
<feature type="repeat" description="WD" evidence="3">
    <location>
        <begin position="168"/>
        <end position="210"/>
    </location>
</feature>
<dbReference type="STRING" id="69332.A0A388M7L3"/>
<protein>
    <submittedName>
        <fullName evidence="6">Uncharacterized protein</fullName>
    </submittedName>
</protein>
<evidence type="ECO:0000256" key="1">
    <source>
        <dbReference type="ARBA" id="ARBA00022574"/>
    </source>
</evidence>
<dbReference type="EMBL" id="BFEA01000822">
    <property type="protein sequence ID" value="GBG90574.1"/>
    <property type="molecule type" value="Genomic_DNA"/>
</dbReference>
<dbReference type="GO" id="GO:0006891">
    <property type="term" value="P:intra-Golgi vesicle-mediated transport"/>
    <property type="evidence" value="ECO:0007669"/>
    <property type="project" value="TreeGrafter"/>
</dbReference>
<dbReference type="PANTHER" id="PTHR19876:SF68">
    <property type="entry name" value="COATOMER SUBUNIT BETA'-2"/>
    <property type="match status" value="1"/>
</dbReference>
<comment type="caution">
    <text evidence="6">The sequence shown here is derived from an EMBL/GenBank/DDBJ whole genome shotgun (WGS) entry which is preliminary data.</text>
</comment>
<sequence length="809" mass="90846">MMMDNCNSGGEEEVQLVSQFEWSLLSSSDGSDRDRDSSKVKCLWIDVHPNKPWVLCSPSAIAKSLEVWDYEHGRRVASWMIPKLHWVYSGKFVVQKEDWILARGGAKAFVFKIHTLSLECIKVLEHPGRTYMWQMAVHPTAPYILTSFDKLIVLWVWTQETLWEKTTIECYVRSIEELRFHPTDSNIFASASSNGEIGVWNIRNRSCVQAIMIDIRHYHRLLSGLDFCSRADTIRPLMLSCHDRFSDGEDGTIVIWDYKKGVALVELRMSDYRGLRSAFFHPHLPYVLGVSRDGIIKVWKESNFDLMSSYYGGQRFYVQGMAPCRRSNHVIAFNDKGKFFVLQTVTKGRHEERSDRMQTTAVSPERPQTHLPPIDVIDGEESGGGEKMQTPSVSAKKTSQIPSQPINVIDIEEGGEEMQTTSVSAQSLWTHLPPMNVIDDEESREKMQTTTTVSAKRPRTDSPIDVTDDEESEEKMQTTSVSAASPQTHMPPMYVIREPAAAAAALLPKKRVVGEADCGSPTADKADCGSPELETRALLPIDVADEAAAPAKRPHKHSPVSAAWPIDVINEPAAASAAKQVVVAKADCGSPTVDTTDSGSRMVVRADCGSPEVEKKVSPLIDDVADEPASAKRPRTHSTPIDVIDQPAARSAVPKKGVVDKAYCASLTVDKADCDPPQLEKRVVPQTSAYLELKCMKEVNEMGKEQCHAERVQELELKWLKTMHEMREGHEDKVQKLELKWMKAVNEMREEHAERVQKLELKCMKAVNEMRDEHADKVKKLEDEVRKLKTEMTAMAERNRESNPTIQPG</sequence>
<keyword evidence="4" id="KW-0175">Coiled coil</keyword>
<proteinExistence type="predicted"/>
<dbReference type="GO" id="GO:0006888">
    <property type="term" value="P:endoplasmic reticulum to Golgi vesicle-mediated transport"/>
    <property type="evidence" value="ECO:0007669"/>
    <property type="project" value="TreeGrafter"/>
</dbReference>
<dbReference type="Proteomes" id="UP000265515">
    <property type="component" value="Unassembled WGS sequence"/>
</dbReference>
<evidence type="ECO:0000313" key="7">
    <source>
        <dbReference type="Proteomes" id="UP000265515"/>
    </source>
</evidence>
<evidence type="ECO:0000256" key="5">
    <source>
        <dbReference type="SAM" id="MobiDB-lite"/>
    </source>
</evidence>
<name>A0A388M7L3_CHABU</name>
<feature type="region of interest" description="Disordered" evidence="5">
    <location>
        <begin position="350"/>
        <end position="401"/>
    </location>
</feature>
<dbReference type="PROSITE" id="PS50082">
    <property type="entry name" value="WD_REPEATS_2"/>
    <property type="match status" value="1"/>
</dbReference>
<keyword evidence="7" id="KW-1185">Reference proteome</keyword>
<reference evidence="6 7" key="1">
    <citation type="journal article" date="2018" name="Cell">
        <title>The Chara Genome: Secondary Complexity and Implications for Plant Terrestrialization.</title>
        <authorList>
            <person name="Nishiyama T."/>
            <person name="Sakayama H."/>
            <person name="Vries J.D."/>
            <person name="Buschmann H."/>
            <person name="Saint-Marcoux D."/>
            <person name="Ullrich K.K."/>
            <person name="Haas F.B."/>
            <person name="Vanderstraeten L."/>
            <person name="Becker D."/>
            <person name="Lang D."/>
            <person name="Vosolsobe S."/>
            <person name="Rombauts S."/>
            <person name="Wilhelmsson P.K.I."/>
            <person name="Janitza P."/>
            <person name="Kern R."/>
            <person name="Heyl A."/>
            <person name="Rumpler F."/>
            <person name="Villalobos L.I.A.C."/>
            <person name="Clay J.M."/>
            <person name="Skokan R."/>
            <person name="Toyoda A."/>
            <person name="Suzuki Y."/>
            <person name="Kagoshima H."/>
            <person name="Schijlen E."/>
            <person name="Tajeshwar N."/>
            <person name="Catarino B."/>
            <person name="Hetherington A.J."/>
            <person name="Saltykova A."/>
            <person name="Bonnot C."/>
            <person name="Breuninger H."/>
            <person name="Symeonidi A."/>
            <person name="Radhakrishnan G.V."/>
            <person name="Van Nieuwerburgh F."/>
            <person name="Deforce D."/>
            <person name="Chang C."/>
            <person name="Karol K.G."/>
            <person name="Hedrich R."/>
            <person name="Ulvskov P."/>
            <person name="Glockner G."/>
            <person name="Delwiche C.F."/>
            <person name="Petrasek J."/>
            <person name="Van de Peer Y."/>
            <person name="Friml J."/>
            <person name="Beilby M."/>
            <person name="Dolan L."/>
            <person name="Kohara Y."/>
            <person name="Sugano S."/>
            <person name="Fujiyama A."/>
            <person name="Delaux P.-M."/>
            <person name="Quint M."/>
            <person name="TheiBen G."/>
            <person name="Hagemann M."/>
            <person name="Harholt J."/>
            <person name="Dunand C."/>
            <person name="Zachgo S."/>
            <person name="Langdale J."/>
            <person name="Maumus F."/>
            <person name="Straeten D.V.D."/>
            <person name="Gould S.B."/>
            <person name="Rensing S.A."/>
        </authorList>
    </citation>
    <scope>NUCLEOTIDE SEQUENCE [LARGE SCALE GENOMIC DNA]</scope>
    <source>
        <strain evidence="6 7">S276</strain>
    </source>
</reference>